<feature type="domain" description="C2H2-type" evidence="12">
    <location>
        <begin position="266"/>
        <end position="293"/>
    </location>
</feature>
<dbReference type="InterPro" id="IPR036236">
    <property type="entry name" value="Znf_C2H2_sf"/>
</dbReference>
<dbReference type="KEGG" id="lcf:108890263"/>
<dbReference type="FunFam" id="3.30.160.60:FF:001228">
    <property type="entry name" value="Zinc finger protein 236"/>
    <property type="match status" value="1"/>
</dbReference>
<dbReference type="Pfam" id="PF00096">
    <property type="entry name" value="zf-C2H2"/>
    <property type="match status" value="6"/>
</dbReference>
<name>A0A4W6FGX5_LATCA</name>
<dbReference type="GeneID" id="108890263"/>
<keyword evidence="9" id="KW-0539">Nucleus</keyword>
<proteinExistence type="predicted"/>
<dbReference type="GO" id="GO:0005634">
    <property type="term" value="C:nucleus"/>
    <property type="evidence" value="ECO:0007669"/>
    <property type="project" value="UniProtKB-SubCell"/>
</dbReference>
<dbReference type="GO" id="GO:0006357">
    <property type="term" value="P:regulation of transcription by RNA polymerase II"/>
    <property type="evidence" value="ECO:0007669"/>
    <property type="project" value="TreeGrafter"/>
</dbReference>
<dbReference type="PROSITE" id="PS50157">
    <property type="entry name" value="ZINC_FINGER_C2H2_2"/>
    <property type="match status" value="7"/>
</dbReference>
<evidence type="ECO:0000256" key="10">
    <source>
        <dbReference type="PROSITE-ProRule" id="PRU00042"/>
    </source>
</evidence>
<dbReference type="SUPFAM" id="SSF57667">
    <property type="entry name" value="beta-beta-alpha zinc fingers"/>
    <property type="match status" value="4"/>
</dbReference>
<feature type="domain" description="C2H2-type" evidence="12">
    <location>
        <begin position="153"/>
        <end position="175"/>
    </location>
</feature>
<feature type="domain" description="C2H2-type" evidence="12">
    <location>
        <begin position="179"/>
        <end position="206"/>
    </location>
</feature>
<reference evidence="13" key="3">
    <citation type="submission" date="2025-05" db="UniProtKB">
        <authorList>
            <consortium name="Ensembl"/>
        </authorList>
    </citation>
    <scope>IDENTIFICATION</scope>
</reference>
<evidence type="ECO:0000313" key="13">
    <source>
        <dbReference type="Ensembl" id="ENSLCAP00010049502.1"/>
    </source>
</evidence>
<feature type="domain" description="C2H2-type" evidence="12">
    <location>
        <begin position="322"/>
        <end position="349"/>
    </location>
</feature>
<dbReference type="GO" id="GO:0008270">
    <property type="term" value="F:zinc ion binding"/>
    <property type="evidence" value="ECO:0007669"/>
    <property type="project" value="UniProtKB-KW"/>
</dbReference>
<feature type="domain" description="C2H2-type" evidence="12">
    <location>
        <begin position="238"/>
        <end position="265"/>
    </location>
</feature>
<reference evidence="14" key="1">
    <citation type="submission" date="2015-09" db="EMBL/GenBank/DDBJ databases">
        <authorList>
            <person name="Sai Rama Sridatta P."/>
        </authorList>
    </citation>
    <scope>NUCLEOTIDE SEQUENCE [LARGE SCALE GENOMIC DNA]</scope>
</reference>
<evidence type="ECO:0000256" key="3">
    <source>
        <dbReference type="ARBA" id="ARBA00022737"/>
    </source>
</evidence>
<feature type="compositionally biased region" description="Polar residues" evidence="11">
    <location>
        <begin position="99"/>
        <end position="119"/>
    </location>
</feature>
<keyword evidence="5" id="KW-0862">Zinc</keyword>
<dbReference type="AlphaFoldDB" id="A0A4W6FGX5"/>
<feature type="compositionally biased region" description="Polar residues" evidence="11">
    <location>
        <begin position="78"/>
        <end position="91"/>
    </location>
</feature>
<dbReference type="InParanoid" id="A0A4W6FGX5"/>
<evidence type="ECO:0000256" key="4">
    <source>
        <dbReference type="ARBA" id="ARBA00022771"/>
    </source>
</evidence>
<evidence type="ECO:0000256" key="8">
    <source>
        <dbReference type="ARBA" id="ARBA00023163"/>
    </source>
</evidence>
<evidence type="ECO:0000256" key="9">
    <source>
        <dbReference type="ARBA" id="ARBA00023242"/>
    </source>
</evidence>
<dbReference type="RefSeq" id="XP_050921582.1">
    <property type="nucleotide sequence ID" value="XM_051065625.1"/>
</dbReference>
<comment type="subcellular location">
    <subcellularLocation>
        <location evidence="1">Nucleus</location>
    </subcellularLocation>
</comment>
<evidence type="ECO:0000256" key="2">
    <source>
        <dbReference type="ARBA" id="ARBA00022723"/>
    </source>
</evidence>
<evidence type="ECO:0000256" key="11">
    <source>
        <dbReference type="SAM" id="MobiDB-lite"/>
    </source>
</evidence>
<keyword evidence="6" id="KW-0805">Transcription regulation</keyword>
<evidence type="ECO:0000313" key="15">
    <source>
        <dbReference type="RefSeq" id="XP_050921582.1"/>
    </source>
</evidence>
<dbReference type="PROSITE" id="PS00028">
    <property type="entry name" value="ZINC_FINGER_C2H2_1"/>
    <property type="match status" value="7"/>
</dbReference>
<dbReference type="SMART" id="SM00355">
    <property type="entry name" value="ZnF_C2H2"/>
    <property type="match status" value="7"/>
</dbReference>
<dbReference type="Proteomes" id="UP000694890">
    <property type="component" value="Linkage group LG21"/>
</dbReference>
<keyword evidence="14" id="KW-1185">Reference proteome</keyword>
<dbReference type="FunFam" id="3.30.160.60:FF:001892">
    <property type="entry name" value="Zinc finger protein 786"/>
    <property type="match status" value="1"/>
</dbReference>
<dbReference type="Gene3D" id="3.30.160.60">
    <property type="entry name" value="Classic Zinc Finger"/>
    <property type="match status" value="5"/>
</dbReference>
<dbReference type="GO" id="GO:0003700">
    <property type="term" value="F:DNA-binding transcription factor activity"/>
    <property type="evidence" value="ECO:0007669"/>
    <property type="project" value="TreeGrafter"/>
</dbReference>
<keyword evidence="8" id="KW-0804">Transcription</keyword>
<keyword evidence="7" id="KW-0238">DNA-binding</keyword>
<dbReference type="GO" id="GO:0000978">
    <property type="term" value="F:RNA polymerase II cis-regulatory region sequence-specific DNA binding"/>
    <property type="evidence" value="ECO:0007669"/>
    <property type="project" value="TreeGrafter"/>
</dbReference>
<feature type="region of interest" description="Disordered" evidence="11">
    <location>
        <begin position="78"/>
        <end position="148"/>
    </location>
</feature>
<feature type="domain" description="C2H2-type" evidence="12">
    <location>
        <begin position="294"/>
        <end position="321"/>
    </location>
</feature>
<keyword evidence="2" id="KW-0479">Metal-binding</keyword>
<evidence type="ECO:0000256" key="7">
    <source>
        <dbReference type="ARBA" id="ARBA00023125"/>
    </source>
</evidence>
<keyword evidence="3" id="KW-0677">Repeat</keyword>
<dbReference type="Ensembl" id="ENSLCAT00010050744.1">
    <property type="protein sequence ID" value="ENSLCAP00010049502.1"/>
    <property type="gene ID" value="ENSLCAG00010023035.1"/>
</dbReference>
<dbReference type="PANTHER" id="PTHR24390">
    <property type="entry name" value="ZINC FINGER PROTEIN"/>
    <property type="match status" value="1"/>
</dbReference>
<evidence type="ECO:0000313" key="14">
    <source>
        <dbReference type="Proteomes" id="UP000314980"/>
    </source>
</evidence>
<feature type="domain" description="C2H2-type" evidence="12">
    <location>
        <begin position="209"/>
        <end position="236"/>
    </location>
</feature>
<gene>
    <name evidence="13 15" type="primary">LOC108890263</name>
</gene>
<dbReference type="OrthoDB" id="8886974at2759"/>
<organism evidence="13 14">
    <name type="scientific">Lates calcarifer</name>
    <name type="common">Barramundi</name>
    <name type="synonym">Holocentrus calcarifer</name>
    <dbReference type="NCBI Taxonomy" id="8187"/>
    <lineage>
        <taxon>Eukaryota</taxon>
        <taxon>Metazoa</taxon>
        <taxon>Chordata</taxon>
        <taxon>Craniata</taxon>
        <taxon>Vertebrata</taxon>
        <taxon>Euteleostomi</taxon>
        <taxon>Actinopterygii</taxon>
        <taxon>Neopterygii</taxon>
        <taxon>Teleostei</taxon>
        <taxon>Neoteleostei</taxon>
        <taxon>Acanthomorphata</taxon>
        <taxon>Carangaria</taxon>
        <taxon>Carangaria incertae sedis</taxon>
        <taxon>Centropomidae</taxon>
        <taxon>Lates</taxon>
    </lineage>
</organism>
<reference evidence="15" key="2">
    <citation type="submission" date="2025-04" db="UniProtKB">
        <authorList>
            <consortium name="RefSeq"/>
        </authorList>
    </citation>
    <scope>IDENTIFICATION</scope>
    <source>
        <tissue evidence="15">Brain</tissue>
    </source>
</reference>
<dbReference type="PANTHER" id="PTHR24390:SF159">
    <property type="entry name" value="GROWTH FACTOR INDEPENDENT 1 TRANSCRIPTIONAL REPRESSOR"/>
    <property type="match status" value="1"/>
</dbReference>
<sequence>MCCCRADQCSEVPWCLCTPIRRCRTPQALTEAILTSAPLMATAQPLPGFTSVPVHLHLKTQDAAAAVSQNPLQSALTANTQENLSPQTNTAADGEQGSEETSPVASSDLTSEPQETVTKLSEDKPEDESAGLAGGNSQERNRRRKEKHQQKRVFCEKCDKGFHYRHQLRQHMSCHDKPFSCERCDKRFRREEALQTHLQAHNSKERKLWPCSRCDKQFRLQEKLEAHLLRHDGQKKTFTCSVCGKTYGRMHLLKRHEAVHTGVRPFVCDTCGKGFITRSVLQEHQSIHSGEKPFTCATCGKNFRTSAHLFSHRRVHSDERPFRCSDCGKTFKLKRALVQHQVVHTGGETPPLPDVRDRIWSQEQSPEAPASPHR</sequence>
<protein>
    <submittedName>
        <fullName evidence="15">Gastrula zinc finger protein XlCGF8.2DB</fullName>
    </submittedName>
</protein>
<dbReference type="InterPro" id="IPR013087">
    <property type="entry name" value="Znf_C2H2_type"/>
</dbReference>
<dbReference type="FunFam" id="3.30.160.60:FF:000414">
    <property type="entry name" value="Zinc finger protein 398"/>
    <property type="match status" value="1"/>
</dbReference>
<keyword evidence="4 10" id="KW-0863">Zinc-finger</keyword>
<evidence type="ECO:0000256" key="6">
    <source>
        <dbReference type="ARBA" id="ARBA00023015"/>
    </source>
</evidence>
<dbReference type="GeneTree" id="ENSGT00940000164807"/>
<dbReference type="Proteomes" id="UP000314980">
    <property type="component" value="Unassembled WGS sequence"/>
</dbReference>
<evidence type="ECO:0000259" key="12">
    <source>
        <dbReference type="PROSITE" id="PS50157"/>
    </source>
</evidence>
<accession>A0A4W6FGX5</accession>
<evidence type="ECO:0000256" key="1">
    <source>
        <dbReference type="ARBA" id="ARBA00004123"/>
    </source>
</evidence>
<dbReference type="FunFam" id="3.30.160.60:FF:000643">
    <property type="entry name" value="Zinc finger protein 668"/>
    <property type="match status" value="1"/>
</dbReference>
<evidence type="ECO:0000256" key="5">
    <source>
        <dbReference type="ARBA" id="ARBA00022833"/>
    </source>
</evidence>
<dbReference type="FunFam" id="3.30.160.60:FF:000340">
    <property type="entry name" value="zinc finger protein 473 isoform X1"/>
    <property type="match status" value="1"/>
</dbReference>